<keyword evidence="1" id="KW-0472">Membrane</keyword>
<name>A0ABD3Q019_9STRA</name>
<evidence type="ECO:0000313" key="3">
    <source>
        <dbReference type="Proteomes" id="UP001530315"/>
    </source>
</evidence>
<organism evidence="2 3">
    <name type="scientific">Stephanodiscus triporus</name>
    <dbReference type="NCBI Taxonomy" id="2934178"/>
    <lineage>
        <taxon>Eukaryota</taxon>
        <taxon>Sar</taxon>
        <taxon>Stramenopiles</taxon>
        <taxon>Ochrophyta</taxon>
        <taxon>Bacillariophyta</taxon>
        <taxon>Coscinodiscophyceae</taxon>
        <taxon>Thalassiosirophycidae</taxon>
        <taxon>Stephanodiscales</taxon>
        <taxon>Stephanodiscaceae</taxon>
        <taxon>Stephanodiscus</taxon>
    </lineage>
</organism>
<comment type="caution">
    <text evidence="2">The sequence shown here is derived from an EMBL/GenBank/DDBJ whole genome shotgun (WGS) entry which is preliminary data.</text>
</comment>
<reference evidence="2 3" key="1">
    <citation type="submission" date="2024-10" db="EMBL/GenBank/DDBJ databases">
        <title>Updated reference genomes for cyclostephanoid diatoms.</title>
        <authorList>
            <person name="Roberts W.R."/>
            <person name="Alverson A.J."/>
        </authorList>
    </citation>
    <scope>NUCLEOTIDE SEQUENCE [LARGE SCALE GENOMIC DNA]</scope>
    <source>
        <strain evidence="2 3">AJA276-08</strain>
    </source>
</reference>
<protein>
    <submittedName>
        <fullName evidence="2">Uncharacterized protein</fullName>
    </submittedName>
</protein>
<keyword evidence="1" id="KW-0812">Transmembrane</keyword>
<feature type="transmembrane region" description="Helical" evidence="1">
    <location>
        <begin position="205"/>
        <end position="233"/>
    </location>
</feature>
<sequence length="234" mass="25199">MAAILCESFGKLLQGSCEACGAVITFPCKVCGCATEQLTQLCRSPFCLFLTVAVGLNMPPIVFSFMTLGSGQDSDECISASHWLHIDAMLCLINILAALYMSVKITHEPKPDDANRDNSAPFVLASVNDSATKSGHTKKTLVDKMMEKTLETDTRARSMGRVKDILCYDPLIAIYILVAIFYMVWQSMGVAQGISADGCGGGLDHFLSLSLMLGASYIMMGGMTFACSLCCLVR</sequence>
<feature type="transmembrane region" description="Helical" evidence="1">
    <location>
        <begin position="165"/>
        <end position="185"/>
    </location>
</feature>
<evidence type="ECO:0000256" key="1">
    <source>
        <dbReference type="SAM" id="Phobius"/>
    </source>
</evidence>
<dbReference type="Proteomes" id="UP001530315">
    <property type="component" value="Unassembled WGS sequence"/>
</dbReference>
<dbReference type="EMBL" id="JALLAZ020000517">
    <property type="protein sequence ID" value="KAL3793279.1"/>
    <property type="molecule type" value="Genomic_DNA"/>
</dbReference>
<evidence type="ECO:0000313" key="2">
    <source>
        <dbReference type="EMBL" id="KAL3793279.1"/>
    </source>
</evidence>
<keyword evidence="1" id="KW-1133">Transmembrane helix</keyword>
<keyword evidence="3" id="KW-1185">Reference proteome</keyword>
<feature type="transmembrane region" description="Helical" evidence="1">
    <location>
        <begin position="80"/>
        <end position="101"/>
    </location>
</feature>
<proteinExistence type="predicted"/>
<dbReference type="AlphaFoldDB" id="A0ABD3Q019"/>
<feature type="transmembrane region" description="Helical" evidence="1">
    <location>
        <begin position="46"/>
        <end position="68"/>
    </location>
</feature>
<gene>
    <name evidence="2" type="ORF">ACHAW5_003952</name>
</gene>
<accession>A0ABD3Q019</accession>